<evidence type="ECO:0000313" key="3">
    <source>
        <dbReference type="Proteomes" id="UP001596405"/>
    </source>
</evidence>
<dbReference type="EMBL" id="JBHSYQ010000003">
    <property type="protein sequence ID" value="MFC6996888.1"/>
    <property type="molecule type" value="Genomic_DNA"/>
</dbReference>
<sequence>MKNILLLLLFLLTLVGCQPTQQEPLEVRKECVYQTDNPTLRIYNDALIELVETSFYNYYLGDHLKDVPFDTTFNENTADSASLKKEIARINSELAKAQHKTFNNPAQWCTVYLDTAWRGSHVFKSMATKRPNDNLNHRLQQSLEFNISEWNLSHLDSFKTMQTDFTAKDFQSCTFKVAPIDSLGQNSSTCETIRVQFSKAAFNYNKTKAWLYYEFMCGSRCGVGEVLHLEKSGEKWEIRKSVMLWIS</sequence>
<protein>
    <recommendedName>
        <fullName evidence="4">Lipoprotein</fullName>
    </recommendedName>
</protein>
<keyword evidence="3" id="KW-1185">Reference proteome</keyword>
<feature type="chain" id="PRO_5046753796" description="Lipoprotein" evidence="1">
    <location>
        <begin position="23"/>
        <end position="247"/>
    </location>
</feature>
<gene>
    <name evidence="2" type="ORF">ACFQHR_04590</name>
</gene>
<evidence type="ECO:0000256" key="1">
    <source>
        <dbReference type="SAM" id="SignalP"/>
    </source>
</evidence>
<feature type="signal peptide" evidence="1">
    <location>
        <begin position="1"/>
        <end position="22"/>
    </location>
</feature>
<keyword evidence="1" id="KW-0732">Signal</keyword>
<name>A0ABW2DJX3_9BACT</name>
<dbReference type="RefSeq" id="WP_066622806.1">
    <property type="nucleotide sequence ID" value="NZ_JBHSYQ010000003.1"/>
</dbReference>
<dbReference type="PROSITE" id="PS51257">
    <property type="entry name" value="PROKAR_LIPOPROTEIN"/>
    <property type="match status" value="1"/>
</dbReference>
<evidence type="ECO:0000313" key="2">
    <source>
        <dbReference type="EMBL" id="MFC6996888.1"/>
    </source>
</evidence>
<accession>A0ABW2DJX3</accession>
<dbReference type="Proteomes" id="UP001596405">
    <property type="component" value="Unassembled WGS sequence"/>
</dbReference>
<reference evidence="3" key="1">
    <citation type="journal article" date="2019" name="Int. J. Syst. Evol. Microbiol.">
        <title>The Global Catalogue of Microorganisms (GCM) 10K type strain sequencing project: providing services to taxonomists for standard genome sequencing and annotation.</title>
        <authorList>
            <consortium name="The Broad Institute Genomics Platform"/>
            <consortium name="The Broad Institute Genome Sequencing Center for Infectious Disease"/>
            <person name="Wu L."/>
            <person name="Ma J."/>
        </authorList>
    </citation>
    <scope>NUCLEOTIDE SEQUENCE [LARGE SCALE GENOMIC DNA]</scope>
    <source>
        <strain evidence="3">CGMCC 4.7393</strain>
    </source>
</reference>
<comment type="caution">
    <text evidence="2">The sequence shown here is derived from an EMBL/GenBank/DDBJ whole genome shotgun (WGS) entry which is preliminary data.</text>
</comment>
<organism evidence="2 3">
    <name type="scientific">Rufibacter roseus</name>
    <dbReference type="NCBI Taxonomy" id="1567108"/>
    <lineage>
        <taxon>Bacteria</taxon>
        <taxon>Pseudomonadati</taxon>
        <taxon>Bacteroidota</taxon>
        <taxon>Cytophagia</taxon>
        <taxon>Cytophagales</taxon>
        <taxon>Hymenobacteraceae</taxon>
        <taxon>Rufibacter</taxon>
    </lineage>
</organism>
<proteinExistence type="predicted"/>
<evidence type="ECO:0008006" key="4">
    <source>
        <dbReference type="Google" id="ProtNLM"/>
    </source>
</evidence>